<protein>
    <submittedName>
        <fullName evidence="1">Uncharacterized protein</fullName>
    </submittedName>
</protein>
<gene>
    <name evidence="1" type="ORF">RZN69_05745</name>
</gene>
<name>A0AAQ3QUP2_9BACT</name>
<keyword evidence="2" id="KW-1185">Reference proteome</keyword>
<dbReference type="KEGG" id="puo:RZN69_05745"/>
<dbReference type="AlphaFoldDB" id="A0AAQ3QUP2"/>
<proteinExistence type="predicted"/>
<reference evidence="1 2" key="1">
    <citation type="submission" date="2023-10" db="EMBL/GenBank/DDBJ databases">
        <title>Rubellicoccus peritrichatus gen. nov., sp. nov., isolated from an algae of coral reef tank.</title>
        <authorList>
            <person name="Luo J."/>
        </authorList>
    </citation>
    <scope>NUCLEOTIDE SEQUENCE [LARGE SCALE GENOMIC DNA]</scope>
    <source>
        <strain evidence="1 2">CR14</strain>
    </source>
</reference>
<accession>A0AAQ3QUP2</accession>
<dbReference type="RefSeq" id="WP_317835110.1">
    <property type="nucleotide sequence ID" value="NZ_CP136920.1"/>
</dbReference>
<dbReference type="Proteomes" id="UP001304300">
    <property type="component" value="Chromosome"/>
</dbReference>
<organism evidence="1 2">
    <name type="scientific">Rubellicoccus peritrichatus</name>
    <dbReference type="NCBI Taxonomy" id="3080537"/>
    <lineage>
        <taxon>Bacteria</taxon>
        <taxon>Pseudomonadati</taxon>
        <taxon>Verrucomicrobiota</taxon>
        <taxon>Opitutia</taxon>
        <taxon>Puniceicoccales</taxon>
        <taxon>Cerasicoccaceae</taxon>
        <taxon>Rubellicoccus</taxon>
    </lineage>
</organism>
<dbReference type="EMBL" id="CP136920">
    <property type="protein sequence ID" value="WOO42586.1"/>
    <property type="molecule type" value="Genomic_DNA"/>
</dbReference>
<sequence>MKYKKILILIPLFIFDLYVDTNHQLYISTLKAEFVDLFEPEVRVSVELNNSIETPVMDSIVIDYIGKTVVIESEELSAYEHPDVASIKVERPSMGSYDEEGNETAESKSTLYVSIEFFKNSISAWDLNSKKCLVIFAISEGTYQYQVVQAEGPSAIEILYKVRGSDQYLANRSAINELTEH</sequence>
<evidence type="ECO:0000313" key="1">
    <source>
        <dbReference type="EMBL" id="WOO42586.1"/>
    </source>
</evidence>
<evidence type="ECO:0000313" key="2">
    <source>
        <dbReference type="Proteomes" id="UP001304300"/>
    </source>
</evidence>